<dbReference type="RefSeq" id="WP_212192521.1">
    <property type="nucleotide sequence ID" value="NZ_JAGTAR010000033.1"/>
</dbReference>
<dbReference type="Gene3D" id="3.40.50.2000">
    <property type="entry name" value="Glycogen Phosphorylase B"/>
    <property type="match status" value="2"/>
</dbReference>
<dbReference type="Pfam" id="PF13692">
    <property type="entry name" value="Glyco_trans_1_4"/>
    <property type="match status" value="1"/>
</dbReference>
<dbReference type="Proteomes" id="UP000679220">
    <property type="component" value="Unassembled WGS sequence"/>
</dbReference>
<dbReference type="InterPro" id="IPR028098">
    <property type="entry name" value="Glyco_trans_4-like_N"/>
</dbReference>
<name>A0A941IY40_9BACT</name>
<keyword evidence="3" id="KW-1185">Reference proteome</keyword>
<dbReference type="PANTHER" id="PTHR12526">
    <property type="entry name" value="GLYCOSYLTRANSFERASE"/>
    <property type="match status" value="1"/>
</dbReference>
<feature type="domain" description="Glycosyltransferase subfamily 4-like N-terminal" evidence="1">
    <location>
        <begin position="13"/>
        <end position="161"/>
    </location>
</feature>
<comment type="caution">
    <text evidence="2">The sequence shown here is derived from an EMBL/GenBank/DDBJ whole genome shotgun (WGS) entry which is preliminary data.</text>
</comment>
<dbReference type="AlphaFoldDB" id="A0A941IY40"/>
<dbReference type="Pfam" id="PF13439">
    <property type="entry name" value="Glyco_transf_4"/>
    <property type="match status" value="1"/>
</dbReference>
<reference evidence="2" key="1">
    <citation type="journal article" date="2018" name="Int. J. Syst. Evol. Microbiol.">
        <title>Carboxylicivirga sediminis sp. nov., isolated from coastal sediment.</title>
        <authorList>
            <person name="Wang F.Q."/>
            <person name="Ren L.H."/>
            <person name="Zou R.J."/>
            <person name="Sun Y.Z."/>
            <person name="Liu X.J."/>
            <person name="Jiang F."/>
            <person name="Liu L.J."/>
        </authorList>
    </citation>
    <scope>NUCLEOTIDE SEQUENCE</scope>
    <source>
        <strain evidence="2">JR1</strain>
    </source>
</reference>
<organism evidence="2 3">
    <name type="scientific">Carboxylicivirga sediminis</name>
    <dbReference type="NCBI Taxonomy" id="2006564"/>
    <lineage>
        <taxon>Bacteria</taxon>
        <taxon>Pseudomonadati</taxon>
        <taxon>Bacteroidota</taxon>
        <taxon>Bacteroidia</taxon>
        <taxon>Marinilabiliales</taxon>
        <taxon>Marinilabiliaceae</taxon>
        <taxon>Carboxylicivirga</taxon>
    </lineage>
</organism>
<keyword evidence="2" id="KW-0328">Glycosyltransferase</keyword>
<proteinExistence type="predicted"/>
<dbReference type="SUPFAM" id="SSF53756">
    <property type="entry name" value="UDP-Glycosyltransferase/glycogen phosphorylase"/>
    <property type="match status" value="1"/>
</dbReference>
<dbReference type="PANTHER" id="PTHR12526:SF630">
    <property type="entry name" value="GLYCOSYLTRANSFERASE"/>
    <property type="match status" value="1"/>
</dbReference>
<dbReference type="EC" id="2.4.-.-" evidence="2"/>
<protein>
    <submittedName>
        <fullName evidence="2">Glycosyltransferase</fullName>
        <ecNumber evidence="2">2.4.-.-</ecNumber>
    </submittedName>
</protein>
<evidence type="ECO:0000259" key="1">
    <source>
        <dbReference type="Pfam" id="PF13439"/>
    </source>
</evidence>
<dbReference type="EMBL" id="JAGTAR010000033">
    <property type="protein sequence ID" value="MBR8537496.1"/>
    <property type="molecule type" value="Genomic_DNA"/>
</dbReference>
<keyword evidence="2" id="KW-0808">Transferase</keyword>
<evidence type="ECO:0000313" key="2">
    <source>
        <dbReference type="EMBL" id="MBR8537496.1"/>
    </source>
</evidence>
<evidence type="ECO:0000313" key="3">
    <source>
        <dbReference type="Proteomes" id="UP000679220"/>
    </source>
</evidence>
<dbReference type="GO" id="GO:0016757">
    <property type="term" value="F:glycosyltransferase activity"/>
    <property type="evidence" value="ECO:0007669"/>
    <property type="project" value="UniProtKB-KW"/>
</dbReference>
<gene>
    <name evidence="2" type="ORF">KDU71_18145</name>
</gene>
<sequence>MKVVMLIDSLRDGGKERRATELLQGLSRYSDVDCKVILLKDNIHYKEVLDLNFEVIVFKRVYKRDISVFKKIYDVIKNYQPDIIHSWGSMPSIFCLPAVLLQKKTFINAMISNSVCPVMSKNWIRSKITFPFSDVILANSNIGIKSYHVPQSKAMVIRNGFCMSRVENLPDRDSVIDEFDWHDRKDHFFIGMVASIDYRKDFPLFIEAANQFLGSNSNVTFLVIGDGPDKNAVETMVAPGSKENILFLGKRRGVERLVNMLDIGVLCTHGEGTSNAIMEYMACKKPVVATNVPGNAELLKDGELGVLVERGSRMELIDAWQKMKDNQSFAQELGQKAYNYITEHMDNKVVVQQYVDLYHQLTQ</sequence>
<accession>A0A941IY40</accession>
<reference evidence="2" key="2">
    <citation type="submission" date="2021-04" db="EMBL/GenBank/DDBJ databases">
        <authorList>
            <person name="Zhang T."/>
            <person name="Zhang Y."/>
            <person name="Lu D."/>
            <person name="Zuo D."/>
            <person name="Du Z."/>
        </authorList>
    </citation>
    <scope>NUCLEOTIDE SEQUENCE</scope>
    <source>
        <strain evidence="2">JR1</strain>
    </source>
</reference>